<organism evidence="1">
    <name type="scientific">Siphoviridae sp. ctxjx4</name>
    <dbReference type="NCBI Taxonomy" id="2826522"/>
    <lineage>
        <taxon>Viruses</taxon>
        <taxon>Duplodnaviria</taxon>
        <taxon>Heunggongvirae</taxon>
        <taxon>Uroviricota</taxon>
        <taxon>Caudoviricetes</taxon>
    </lineage>
</organism>
<proteinExistence type="predicted"/>
<evidence type="ECO:0000313" key="1">
    <source>
        <dbReference type="EMBL" id="DAD76355.1"/>
    </source>
</evidence>
<reference evidence="1" key="1">
    <citation type="journal article" date="2021" name="Proc. Natl. Acad. Sci. U.S.A.">
        <title>A Catalog of Tens of Thousands of Viruses from Human Metagenomes Reveals Hidden Associations with Chronic Diseases.</title>
        <authorList>
            <person name="Tisza M.J."/>
            <person name="Buck C.B."/>
        </authorList>
    </citation>
    <scope>NUCLEOTIDE SEQUENCE</scope>
    <source>
        <strain evidence="1">Ctxjx4</strain>
    </source>
</reference>
<sequence length="144" mass="16591">MKKKIKKKRDSASKVEVRQFSYFVNLLANMPVDEFIGIARVLKIRLMGEAEKGEDIRSFVEIYEDMLEEFLRLTPTQRHNLIWIMEAALSEDDESELHADKKYKHLPTSLLIPRAPVDYNDAAECQTAAHMEEEIDATTSTSTD</sequence>
<accession>A0A8S5M2R3</accession>
<protein>
    <submittedName>
        <fullName evidence="1">Uncharacterized protein</fullName>
    </submittedName>
</protein>
<dbReference type="EMBL" id="BK014799">
    <property type="protein sequence ID" value="DAD76355.1"/>
    <property type="molecule type" value="Genomic_DNA"/>
</dbReference>
<name>A0A8S5M2R3_9CAUD</name>